<accession>A0AA48KQZ0</accession>
<protein>
    <submittedName>
        <fullName evidence="1">Uncharacterized protein</fullName>
    </submittedName>
</protein>
<evidence type="ECO:0000313" key="1">
    <source>
        <dbReference type="EMBL" id="BDX06978.1"/>
    </source>
</evidence>
<gene>
    <name evidence="1" type="ORF">MACH26_24990</name>
</gene>
<proteinExistence type="predicted"/>
<dbReference type="EMBL" id="AP027272">
    <property type="protein sequence ID" value="BDX06978.1"/>
    <property type="molecule type" value="Genomic_DNA"/>
</dbReference>
<dbReference type="RefSeq" id="WP_338292970.1">
    <property type="nucleotide sequence ID" value="NZ_AP027272.1"/>
</dbReference>
<evidence type="ECO:0000313" key="2">
    <source>
        <dbReference type="Proteomes" id="UP001333710"/>
    </source>
</evidence>
<dbReference type="AlphaFoldDB" id="A0AA48KQZ0"/>
<dbReference type="Proteomes" id="UP001333710">
    <property type="component" value="Chromosome"/>
</dbReference>
<organism evidence="1 2">
    <name type="scientific">Planctobacterium marinum</name>
    <dbReference type="NCBI Taxonomy" id="1631968"/>
    <lineage>
        <taxon>Bacteria</taxon>
        <taxon>Pseudomonadati</taxon>
        <taxon>Pseudomonadota</taxon>
        <taxon>Gammaproteobacteria</taxon>
        <taxon>Alteromonadales</taxon>
        <taxon>Alteromonadaceae</taxon>
        <taxon>Planctobacterium</taxon>
    </lineage>
</organism>
<sequence>MVKQTLNRAISNRIRNNSLKVNDFSKSIRVAFVQSGRGLPDSVTKIENTQLAKEKNLQKIEVSKNAKRFSRKYKHYFIAVKGG</sequence>
<dbReference type="KEGG" id="pmaw:MACH26_24990"/>
<name>A0AA48KQZ0_9ALTE</name>
<reference evidence="1" key="1">
    <citation type="submission" date="2023-01" db="EMBL/GenBank/DDBJ databases">
        <title>Complete genome sequence of Planctobacterium marinum strain Dej080120_11.</title>
        <authorList>
            <person name="Ueki S."/>
            <person name="Maruyama F."/>
        </authorList>
    </citation>
    <scope>NUCLEOTIDE SEQUENCE</scope>
    <source>
        <strain evidence="1">Dej080120_11</strain>
    </source>
</reference>
<keyword evidence="2" id="KW-1185">Reference proteome</keyword>